<evidence type="ECO:0000256" key="5">
    <source>
        <dbReference type="ARBA" id="ARBA00023004"/>
    </source>
</evidence>
<dbReference type="Gene3D" id="1.10.630.10">
    <property type="entry name" value="Cytochrome P450"/>
    <property type="match status" value="1"/>
</dbReference>
<dbReference type="InterPro" id="IPR036396">
    <property type="entry name" value="Cyt_P450_sf"/>
</dbReference>
<dbReference type="InterPro" id="IPR001128">
    <property type="entry name" value="Cyt_P450"/>
</dbReference>
<keyword evidence="8" id="KW-0812">Transmembrane</keyword>
<dbReference type="PANTHER" id="PTHR24305">
    <property type="entry name" value="CYTOCHROME P450"/>
    <property type="match status" value="1"/>
</dbReference>
<dbReference type="GO" id="GO:0020037">
    <property type="term" value="F:heme binding"/>
    <property type="evidence" value="ECO:0007669"/>
    <property type="project" value="InterPro"/>
</dbReference>
<name>A0A0A1TA37_9HYPO</name>
<keyword evidence="8" id="KW-1133">Transmembrane helix</keyword>
<evidence type="ECO:0000256" key="8">
    <source>
        <dbReference type="SAM" id="Phobius"/>
    </source>
</evidence>
<dbReference type="GO" id="GO:0005506">
    <property type="term" value="F:iron ion binding"/>
    <property type="evidence" value="ECO:0007669"/>
    <property type="project" value="InterPro"/>
</dbReference>
<comment type="cofactor">
    <cofactor evidence="1 7">
        <name>heme</name>
        <dbReference type="ChEBI" id="CHEBI:30413"/>
    </cofactor>
</comment>
<dbReference type="PRINTS" id="PR00385">
    <property type="entry name" value="P450"/>
</dbReference>
<gene>
    <name evidence="9" type="ORF">VHEMI03151</name>
</gene>
<dbReference type="SUPFAM" id="SSF48264">
    <property type="entry name" value="Cytochrome P450"/>
    <property type="match status" value="1"/>
</dbReference>
<dbReference type="InterPro" id="IPR050121">
    <property type="entry name" value="Cytochrome_P450_monoxygenase"/>
</dbReference>
<dbReference type="PRINTS" id="PR00465">
    <property type="entry name" value="EP450IV"/>
</dbReference>
<keyword evidence="6" id="KW-0503">Monooxygenase</keyword>
<evidence type="ECO:0008006" key="11">
    <source>
        <dbReference type="Google" id="ProtNLM"/>
    </source>
</evidence>
<dbReference type="STRING" id="1531966.A0A0A1TA37"/>
<accession>A0A0A1TA37</accession>
<dbReference type="GO" id="GO:0016705">
    <property type="term" value="F:oxidoreductase activity, acting on paired donors, with incorporation or reduction of molecular oxygen"/>
    <property type="evidence" value="ECO:0007669"/>
    <property type="project" value="InterPro"/>
</dbReference>
<evidence type="ECO:0000313" key="10">
    <source>
        <dbReference type="Proteomes" id="UP000039046"/>
    </source>
</evidence>
<dbReference type="Proteomes" id="UP000039046">
    <property type="component" value="Unassembled WGS sequence"/>
</dbReference>
<sequence>MKRRIIMYINCSSLFSWPMGRIFPVPRLRTYQEEQNSMDTTQDTLSAVMIYSAFLCLSGLFVLYRLALPRPFPGIPYNAASANRIMGDLPEFEKRQKRGLTAKSLWSSIALEAGSPIAQSFMMPFTRPWIIIADYGEVKDLLLRRARDLGRGSINTQVWGGLVPEHFIAMEEHDARYKGVKSLVQDLMTPKFIHSASAPASYAVATEFIDLWKAKANKADALPFDADHDLGRLTFAVIHAAAFGQSFGDRTDFSKEAQSISLAMAGGPVASFASIQNPRLLTAMGIIGSAASECYKQPLRKLFHLFNNTRPVVYEAFQTRTAAITPYIQASLRKIAADGDSCEPASGIDYILLRERRAAEASRRDAVYDSPTIINSVFGYLLGGQDSTHSTLCFLVKHLSNLQTTQRKLRDALHQAYPVPLANNESPDLDAIIKTNVPYLDAFIQEVLRISNPIAFIAKETLCDMEILGHHIPRGTTLMLSTSGPTMTQKGVRVDEKRRSTTYKEQEAVMDWGESDFAPNEFHAERWLRADPDTGRQVYDSAAGPFLSFSNGPRTCWGKRLALMELKLIVTLLVWTFEFREIPQEFQDDTILDGLFMKPQICYVHLAPVFPRT</sequence>
<evidence type="ECO:0000313" key="9">
    <source>
        <dbReference type="EMBL" id="CEJ83127.1"/>
    </source>
</evidence>
<reference evidence="9 10" key="1">
    <citation type="journal article" date="2015" name="Genome Announc.">
        <title>Draft Genome Sequence and Gene Annotation of the Entomopathogenic Fungus Verticillium hemipterigenum.</title>
        <authorList>
            <person name="Horn F."/>
            <person name="Habel A."/>
            <person name="Scharf D.H."/>
            <person name="Dworschak J."/>
            <person name="Brakhage A.A."/>
            <person name="Guthke R."/>
            <person name="Hertweck C."/>
            <person name="Linde J."/>
        </authorList>
    </citation>
    <scope>NUCLEOTIDE SEQUENCE [LARGE SCALE GENOMIC DNA]</scope>
</reference>
<dbReference type="OrthoDB" id="1470350at2759"/>
<organism evidence="9 10">
    <name type="scientific">[Torrubiella] hemipterigena</name>
    <dbReference type="NCBI Taxonomy" id="1531966"/>
    <lineage>
        <taxon>Eukaryota</taxon>
        <taxon>Fungi</taxon>
        <taxon>Dikarya</taxon>
        <taxon>Ascomycota</taxon>
        <taxon>Pezizomycotina</taxon>
        <taxon>Sordariomycetes</taxon>
        <taxon>Hypocreomycetidae</taxon>
        <taxon>Hypocreales</taxon>
        <taxon>Clavicipitaceae</taxon>
        <taxon>Clavicipitaceae incertae sedis</taxon>
        <taxon>'Torrubiella' clade</taxon>
    </lineage>
</organism>
<dbReference type="PANTHER" id="PTHR24305:SF232">
    <property type="entry name" value="P450, PUTATIVE (EUROFUNG)-RELATED"/>
    <property type="match status" value="1"/>
</dbReference>
<keyword evidence="4 7" id="KW-0479">Metal-binding</keyword>
<proteinExistence type="inferred from homology"/>
<feature type="transmembrane region" description="Helical" evidence="8">
    <location>
        <begin position="44"/>
        <end position="64"/>
    </location>
</feature>
<keyword evidence="6" id="KW-0560">Oxidoreductase</keyword>
<dbReference type="EMBL" id="CDHN01000001">
    <property type="protein sequence ID" value="CEJ83127.1"/>
    <property type="molecule type" value="Genomic_DNA"/>
</dbReference>
<evidence type="ECO:0000256" key="4">
    <source>
        <dbReference type="ARBA" id="ARBA00022723"/>
    </source>
</evidence>
<dbReference type="InterPro" id="IPR002403">
    <property type="entry name" value="Cyt_P450_E_grp-IV"/>
</dbReference>
<evidence type="ECO:0000256" key="6">
    <source>
        <dbReference type="ARBA" id="ARBA00023033"/>
    </source>
</evidence>
<keyword evidence="3 7" id="KW-0349">Heme</keyword>
<keyword evidence="5 7" id="KW-0408">Iron</keyword>
<feature type="binding site" description="axial binding residue" evidence="7">
    <location>
        <position position="556"/>
    </location>
    <ligand>
        <name>heme</name>
        <dbReference type="ChEBI" id="CHEBI:30413"/>
    </ligand>
    <ligandPart>
        <name>Fe</name>
        <dbReference type="ChEBI" id="CHEBI:18248"/>
    </ligandPart>
</feature>
<dbReference type="Pfam" id="PF00067">
    <property type="entry name" value="p450"/>
    <property type="match status" value="2"/>
</dbReference>
<evidence type="ECO:0000256" key="2">
    <source>
        <dbReference type="ARBA" id="ARBA00010617"/>
    </source>
</evidence>
<dbReference type="GO" id="GO:0004497">
    <property type="term" value="F:monooxygenase activity"/>
    <property type="evidence" value="ECO:0007669"/>
    <property type="project" value="UniProtKB-KW"/>
</dbReference>
<keyword evidence="10" id="KW-1185">Reference proteome</keyword>
<dbReference type="HOGENOM" id="CLU_025001_1_0_1"/>
<dbReference type="AlphaFoldDB" id="A0A0A1TA37"/>
<evidence type="ECO:0000256" key="7">
    <source>
        <dbReference type="PIRSR" id="PIRSR602403-1"/>
    </source>
</evidence>
<evidence type="ECO:0000256" key="3">
    <source>
        <dbReference type="ARBA" id="ARBA00022617"/>
    </source>
</evidence>
<evidence type="ECO:0000256" key="1">
    <source>
        <dbReference type="ARBA" id="ARBA00001971"/>
    </source>
</evidence>
<keyword evidence="8" id="KW-0472">Membrane</keyword>
<protein>
    <recommendedName>
        <fullName evidence="11">Cytochrome P450</fullName>
    </recommendedName>
</protein>
<comment type="similarity">
    <text evidence="2">Belongs to the cytochrome P450 family.</text>
</comment>